<evidence type="ECO:0000256" key="5">
    <source>
        <dbReference type="ARBA" id="ARBA00022670"/>
    </source>
</evidence>
<feature type="binding site" evidence="13">
    <location>
        <position position="320"/>
    </location>
    <ligand>
        <name>Zn(2+)</name>
        <dbReference type="ChEBI" id="CHEBI:29105"/>
        <note>catalytic</note>
    </ligand>
</feature>
<dbReference type="PANTHER" id="PTHR45726">
    <property type="entry name" value="LEUKOTRIENE A-4 HYDROLASE"/>
    <property type="match status" value="1"/>
</dbReference>
<feature type="binding site" evidence="12">
    <location>
        <begin position="147"/>
        <end position="149"/>
    </location>
    <ligand>
        <name>a peptide</name>
        <dbReference type="ChEBI" id="CHEBI:60466"/>
    </ligand>
</feature>
<evidence type="ECO:0000256" key="9">
    <source>
        <dbReference type="ARBA" id="ARBA00023049"/>
    </source>
</evidence>
<feature type="active site" description="Proton acceptor" evidence="11">
    <location>
        <position position="321"/>
    </location>
</feature>
<sequence length="639" mass="70051">MATTAPPRRRDPSTASNYDVWRTQHTTASLKIDFAAQVLRGHVVLELQRQASAGADANAKEVILDARALDVRAVSVDGQPADWTVQPPTGALGTPLHVTLPAGAGAGADPTTIRVRIDLATTAACTALQWLTPAQTSNKAAPFVFSQAQAIHARSLFPCQDTPDVKSTYTFRIASPHPVVASGLAVEDKHGDGGGDGADADAGPELSAGDKLYRFEQQVPIPSYLFALASGDIATAPIGPRSVVATSPDQLEACQWELEEDMPKYLDVVEKLVFPYQWGEYNVLVLPPSFPYGGMENPIFTFATPTIISGDRQNVDVIAHELSHSWSGNLVTSGSWEHYWLNEGWTMYLERRIVAAIHGDAYFDFSAVIGWKALEDAIDEFGPTHDYTKLCINHDGIDPDDAFSTVPYEKGFHMVYYLDRLVGRANFDQFIPYYFTTWSRKSLDSFEFRDTFLHFFSRPEYAHLQEAIAGIDWEGRFYAPGLPPKPAFDTALIDVCYELAAKWKSQDFVPAPADVDGWVANQLLVLLGELQQFAAPVTVAQSQALGAAYGLLETQNVELKAAYYLVALRAQDTATYAGAATLLGTVGRMKFVRPLYRALNKVDRPLALRTFAANRDFYHPICRAMVEKDLGLAESSAAA</sequence>
<reference evidence="15 16" key="1">
    <citation type="journal article" date="2016" name="Genome Biol. Evol.">
        <title>Divergent and convergent evolution of fungal pathogenicity.</title>
        <authorList>
            <person name="Shang Y."/>
            <person name="Xiao G."/>
            <person name="Zheng P."/>
            <person name="Cen K."/>
            <person name="Zhan S."/>
            <person name="Wang C."/>
        </authorList>
    </citation>
    <scope>NUCLEOTIDE SEQUENCE [LARGE SCALE GENOMIC DNA]</scope>
    <source>
        <strain evidence="15 16">RCEF 264</strain>
    </source>
</reference>
<evidence type="ECO:0000256" key="10">
    <source>
        <dbReference type="ARBA" id="ARBA00023242"/>
    </source>
</evidence>
<evidence type="ECO:0000256" key="11">
    <source>
        <dbReference type="PIRSR" id="PIRSR634015-1"/>
    </source>
</evidence>
<dbReference type="FunFam" id="1.10.390.10:FF:000009">
    <property type="entry name" value="Leukotriene A(4) hydrolase"/>
    <property type="match status" value="1"/>
</dbReference>
<dbReference type="InterPro" id="IPR034015">
    <property type="entry name" value="M1_LTA4H"/>
</dbReference>
<dbReference type="PANTHER" id="PTHR45726:SF3">
    <property type="entry name" value="LEUKOTRIENE A-4 HYDROLASE"/>
    <property type="match status" value="1"/>
</dbReference>
<evidence type="ECO:0000259" key="14">
    <source>
        <dbReference type="SMART" id="SM01263"/>
    </source>
</evidence>
<dbReference type="GO" id="GO:0008270">
    <property type="term" value="F:zinc ion binding"/>
    <property type="evidence" value="ECO:0007669"/>
    <property type="project" value="InterPro"/>
</dbReference>
<keyword evidence="7 15" id="KW-0378">Hydrolase</keyword>
<name>A0A167RYT1_9HYPO</name>
<keyword evidence="10" id="KW-0539">Nucleus</keyword>
<dbReference type="AlphaFoldDB" id="A0A167RYT1"/>
<keyword evidence="5" id="KW-0645">Protease</keyword>
<dbReference type="Pfam" id="PF09127">
    <property type="entry name" value="Leuk-A4-hydro_C"/>
    <property type="match status" value="1"/>
</dbReference>
<dbReference type="InterPro" id="IPR001930">
    <property type="entry name" value="Peptidase_M1"/>
</dbReference>
<dbReference type="InterPro" id="IPR016024">
    <property type="entry name" value="ARM-type_fold"/>
</dbReference>
<dbReference type="Gene3D" id="1.25.40.320">
    <property type="entry name" value="Peptidase M1, leukotriene A4 hydrolase/aminopeptidase C-terminal domain"/>
    <property type="match status" value="1"/>
</dbReference>
<evidence type="ECO:0000256" key="4">
    <source>
        <dbReference type="ARBA" id="ARBA00022490"/>
    </source>
</evidence>
<comment type="caution">
    <text evidence="15">The sequence shown here is derived from an EMBL/GenBank/DDBJ whole genome shotgun (WGS) entry which is preliminary data.</text>
</comment>
<dbReference type="SUPFAM" id="SSF63737">
    <property type="entry name" value="Leukotriene A4 hydrolase N-terminal domain"/>
    <property type="match status" value="1"/>
</dbReference>
<keyword evidence="9" id="KW-0482">Metalloprotease</keyword>
<dbReference type="GO" id="GO:0008237">
    <property type="term" value="F:metallopeptidase activity"/>
    <property type="evidence" value="ECO:0007669"/>
    <property type="project" value="UniProtKB-KW"/>
</dbReference>
<feature type="binding site" evidence="12">
    <location>
        <begin position="291"/>
        <end position="296"/>
    </location>
    <ligand>
        <name>a peptide</name>
        <dbReference type="ChEBI" id="CHEBI:60466"/>
    </ligand>
</feature>
<evidence type="ECO:0000256" key="12">
    <source>
        <dbReference type="PIRSR" id="PIRSR634015-2"/>
    </source>
</evidence>
<feature type="domain" description="Peptidase M1 leukotriene A4 hydrolase/aminopeptidase C-terminal" evidence="14">
    <location>
        <begin position="491"/>
        <end position="630"/>
    </location>
</feature>
<dbReference type="InterPro" id="IPR015211">
    <property type="entry name" value="Peptidase_M1_C"/>
</dbReference>
<dbReference type="GO" id="GO:0004301">
    <property type="term" value="F:epoxide hydrolase activity"/>
    <property type="evidence" value="ECO:0007669"/>
    <property type="project" value="EnsemblFungi"/>
</dbReference>
<dbReference type="PRINTS" id="PR00756">
    <property type="entry name" value="ALADIPTASE"/>
</dbReference>
<evidence type="ECO:0000256" key="2">
    <source>
        <dbReference type="ARBA" id="ARBA00004496"/>
    </source>
</evidence>
<dbReference type="OrthoDB" id="79562at2759"/>
<keyword evidence="16" id="KW-1185">Reference proteome</keyword>
<evidence type="ECO:0000256" key="1">
    <source>
        <dbReference type="ARBA" id="ARBA00004123"/>
    </source>
</evidence>
<gene>
    <name evidence="15" type="ORF">SPI_06270</name>
</gene>
<dbReference type="Gene3D" id="2.60.40.1730">
    <property type="entry name" value="tricorn interacting facor f3 domain"/>
    <property type="match status" value="1"/>
</dbReference>
<dbReference type="InterPro" id="IPR014782">
    <property type="entry name" value="Peptidase_M1_dom"/>
</dbReference>
<dbReference type="CDD" id="cd09599">
    <property type="entry name" value="M1_LTA4H"/>
    <property type="match status" value="1"/>
</dbReference>
<dbReference type="GO" id="GO:0120113">
    <property type="term" value="P:cytoplasm to vacuole targeting by the NVT pathway"/>
    <property type="evidence" value="ECO:0007669"/>
    <property type="project" value="EnsemblFungi"/>
</dbReference>
<dbReference type="SUPFAM" id="SSF55486">
    <property type="entry name" value="Metalloproteases ('zincins'), catalytic domain"/>
    <property type="match status" value="1"/>
</dbReference>
<dbReference type="GO" id="GO:0005829">
    <property type="term" value="C:cytosol"/>
    <property type="evidence" value="ECO:0007669"/>
    <property type="project" value="TreeGrafter"/>
</dbReference>
<dbReference type="InterPro" id="IPR042097">
    <property type="entry name" value="Aminopeptidase_N-like_N_sf"/>
</dbReference>
<evidence type="ECO:0000313" key="16">
    <source>
        <dbReference type="Proteomes" id="UP000076874"/>
    </source>
</evidence>
<organism evidence="15 16">
    <name type="scientific">Niveomyces insectorum RCEF 264</name>
    <dbReference type="NCBI Taxonomy" id="1081102"/>
    <lineage>
        <taxon>Eukaryota</taxon>
        <taxon>Fungi</taxon>
        <taxon>Dikarya</taxon>
        <taxon>Ascomycota</taxon>
        <taxon>Pezizomycotina</taxon>
        <taxon>Sordariomycetes</taxon>
        <taxon>Hypocreomycetidae</taxon>
        <taxon>Hypocreales</taxon>
        <taxon>Cordycipitaceae</taxon>
        <taxon>Niveomyces</taxon>
    </lineage>
</organism>
<dbReference type="Pfam" id="PF01433">
    <property type="entry name" value="Peptidase_M1"/>
    <property type="match status" value="1"/>
</dbReference>
<dbReference type="Pfam" id="PF17900">
    <property type="entry name" value="Peptidase_M1_N"/>
    <property type="match status" value="1"/>
</dbReference>
<dbReference type="FunFam" id="3.30.2010.30:FF:000001">
    <property type="entry name" value="Leukotriene A(4) hydrolase"/>
    <property type="match status" value="1"/>
</dbReference>
<dbReference type="GO" id="GO:0006629">
    <property type="term" value="P:lipid metabolic process"/>
    <property type="evidence" value="ECO:0007669"/>
    <property type="project" value="EnsemblFungi"/>
</dbReference>
<evidence type="ECO:0000256" key="13">
    <source>
        <dbReference type="PIRSR" id="PIRSR634015-3"/>
    </source>
</evidence>
<evidence type="ECO:0000256" key="8">
    <source>
        <dbReference type="ARBA" id="ARBA00022833"/>
    </source>
</evidence>
<feature type="binding site" evidence="13">
    <location>
        <position position="343"/>
    </location>
    <ligand>
        <name>Zn(2+)</name>
        <dbReference type="ChEBI" id="CHEBI:29105"/>
        <note>catalytic</note>
    </ligand>
</feature>
<evidence type="ECO:0000256" key="7">
    <source>
        <dbReference type="ARBA" id="ARBA00022801"/>
    </source>
</evidence>
<dbReference type="FunFam" id="1.25.40.320:FF:000001">
    <property type="entry name" value="Leukotriene A(4) hydrolase"/>
    <property type="match status" value="1"/>
</dbReference>
<dbReference type="GO" id="GO:0030163">
    <property type="term" value="P:protein catabolic process"/>
    <property type="evidence" value="ECO:0007669"/>
    <property type="project" value="EnsemblFungi"/>
</dbReference>
<keyword evidence="6 13" id="KW-0479">Metal-binding</keyword>
<dbReference type="GO" id="GO:0006508">
    <property type="term" value="P:proteolysis"/>
    <property type="evidence" value="ECO:0007669"/>
    <property type="project" value="UniProtKB-KW"/>
</dbReference>
<dbReference type="InterPro" id="IPR049980">
    <property type="entry name" value="LTA4H_cat"/>
</dbReference>
<feature type="active site" description="Proton donor" evidence="11">
    <location>
        <position position="408"/>
    </location>
</feature>
<dbReference type="Proteomes" id="UP000076874">
    <property type="component" value="Unassembled WGS sequence"/>
</dbReference>
<keyword evidence="8 13" id="KW-0862">Zinc</keyword>
<accession>A0A167RYT1</accession>
<dbReference type="GO" id="GO:0000328">
    <property type="term" value="C:fungal-type vacuole lumen"/>
    <property type="evidence" value="ECO:0007669"/>
    <property type="project" value="EnsemblFungi"/>
</dbReference>
<dbReference type="SUPFAM" id="SSF48371">
    <property type="entry name" value="ARM repeat"/>
    <property type="match status" value="1"/>
</dbReference>
<proteinExistence type="inferred from homology"/>
<comment type="subcellular location">
    <subcellularLocation>
        <location evidence="2">Cytoplasm</location>
    </subcellularLocation>
    <subcellularLocation>
        <location evidence="1">Nucleus</location>
    </subcellularLocation>
</comment>
<dbReference type="Gene3D" id="3.30.2010.30">
    <property type="match status" value="1"/>
</dbReference>
<dbReference type="InterPro" id="IPR027268">
    <property type="entry name" value="Peptidase_M4/M1_CTD_sf"/>
</dbReference>
<dbReference type="GO" id="GO:0005771">
    <property type="term" value="C:multivesicular body"/>
    <property type="evidence" value="ECO:0007669"/>
    <property type="project" value="EnsemblFungi"/>
</dbReference>
<dbReference type="GO" id="GO:0004177">
    <property type="term" value="F:aminopeptidase activity"/>
    <property type="evidence" value="ECO:0007669"/>
    <property type="project" value="EnsemblFungi"/>
</dbReference>
<protein>
    <submittedName>
        <fullName evidence="15">Leukotriene a4 hydrolase</fullName>
    </submittedName>
</protein>
<dbReference type="EMBL" id="AZHD01000011">
    <property type="protein sequence ID" value="OAA59068.1"/>
    <property type="molecule type" value="Genomic_DNA"/>
</dbReference>
<dbReference type="FunFam" id="2.60.40.1730:FF:000004">
    <property type="entry name" value="Leukotriene A(4) hydrolase"/>
    <property type="match status" value="1"/>
</dbReference>
<evidence type="ECO:0000313" key="15">
    <source>
        <dbReference type="EMBL" id="OAA59068.1"/>
    </source>
</evidence>
<dbReference type="GO" id="GO:0005634">
    <property type="term" value="C:nucleus"/>
    <property type="evidence" value="ECO:0007669"/>
    <property type="project" value="UniProtKB-SubCell"/>
</dbReference>
<dbReference type="SMART" id="SM01263">
    <property type="entry name" value="Leuk-A4-hydro_C"/>
    <property type="match status" value="1"/>
</dbReference>
<dbReference type="Gene3D" id="1.10.390.10">
    <property type="entry name" value="Neutral Protease Domain 2"/>
    <property type="match status" value="1"/>
</dbReference>
<keyword evidence="4" id="KW-0963">Cytoplasm</keyword>
<dbReference type="GO" id="GO:0061957">
    <property type="term" value="C:NVT complex"/>
    <property type="evidence" value="ECO:0007669"/>
    <property type="project" value="EnsemblFungi"/>
</dbReference>
<dbReference type="InterPro" id="IPR038502">
    <property type="entry name" value="M1_LTA-4_hydro/amino_C_sf"/>
</dbReference>
<dbReference type="InterPro" id="IPR045357">
    <property type="entry name" value="Aminopeptidase_N-like_N"/>
</dbReference>
<feature type="binding site" evidence="12">
    <location>
        <begin position="588"/>
        <end position="590"/>
    </location>
    <ligand>
        <name>a peptide</name>
        <dbReference type="ChEBI" id="CHEBI:60466"/>
    </ligand>
</feature>
<evidence type="ECO:0000256" key="3">
    <source>
        <dbReference type="ARBA" id="ARBA00010136"/>
    </source>
</evidence>
<comment type="similarity">
    <text evidence="3">Belongs to the peptidase M1 family.</text>
</comment>
<evidence type="ECO:0000256" key="6">
    <source>
        <dbReference type="ARBA" id="ARBA00022723"/>
    </source>
</evidence>
<dbReference type="STRING" id="1081102.A0A167RYT1"/>
<comment type="cofactor">
    <cofactor evidence="13">
        <name>Zn(2+)</name>
        <dbReference type="ChEBI" id="CHEBI:29105"/>
    </cofactor>
    <text evidence="13">Binds 1 zinc ion per subunit.</text>
</comment>
<feature type="binding site" evidence="13">
    <location>
        <position position="324"/>
    </location>
    <ligand>
        <name>Zn(2+)</name>
        <dbReference type="ChEBI" id="CHEBI:29105"/>
        <note>catalytic</note>
    </ligand>
</feature>